<evidence type="ECO:0000256" key="1">
    <source>
        <dbReference type="SAM" id="Phobius"/>
    </source>
</evidence>
<name>A0ABQ4V8C1_9MYCO</name>
<organism evidence="2 3">
    <name type="scientific">Mycolicibacterium cyprinidarum</name>
    <dbReference type="NCBI Taxonomy" id="2860311"/>
    <lineage>
        <taxon>Bacteria</taxon>
        <taxon>Bacillati</taxon>
        <taxon>Actinomycetota</taxon>
        <taxon>Actinomycetes</taxon>
        <taxon>Mycobacteriales</taxon>
        <taxon>Mycobacteriaceae</taxon>
        <taxon>Mycolicibacterium</taxon>
    </lineage>
</organism>
<feature type="transmembrane region" description="Helical" evidence="1">
    <location>
        <begin position="126"/>
        <end position="145"/>
    </location>
</feature>
<reference evidence="2 3" key="1">
    <citation type="submission" date="2021-08" db="EMBL/GenBank/DDBJ databases">
        <title>Draft genome sequence of Mycolicibacterium sp. NGTWS1702 strain.</title>
        <authorList>
            <person name="Matsumoto M."/>
            <person name="Tang B.C.C."/>
            <person name="Machida Y."/>
            <person name="Matoyama H."/>
            <person name="Kishihara T."/>
            <person name="Sato S."/>
            <person name="Kondo I."/>
            <person name="Sano M."/>
            <person name="Kato G."/>
        </authorList>
    </citation>
    <scope>NUCLEOTIDE SEQUENCE [LARGE SCALE GENOMIC DNA]</scope>
    <source>
        <strain evidence="2 3">NGTWSNA01</strain>
    </source>
</reference>
<evidence type="ECO:0000313" key="3">
    <source>
        <dbReference type="Proteomes" id="UP001060504"/>
    </source>
</evidence>
<evidence type="ECO:0000313" key="2">
    <source>
        <dbReference type="EMBL" id="GJF13339.1"/>
    </source>
</evidence>
<evidence type="ECO:0008006" key="4">
    <source>
        <dbReference type="Google" id="ProtNLM"/>
    </source>
</evidence>
<proteinExistence type="predicted"/>
<protein>
    <recommendedName>
        <fullName evidence="4">DUF1772 domain-containing protein</fullName>
    </recommendedName>
</protein>
<feature type="transmembrane region" description="Helical" evidence="1">
    <location>
        <begin position="47"/>
        <end position="66"/>
    </location>
</feature>
<dbReference type="Proteomes" id="UP001060504">
    <property type="component" value="Unassembled WGS sequence"/>
</dbReference>
<comment type="caution">
    <text evidence="2">The sequence shown here is derived from an EMBL/GenBank/DDBJ whole genome shotgun (WGS) entry which is preliminary data.</text>
</comment>
<sequence>MSVLKTLTVVLTAMILVPSGAHLFELPGKITLDRDSYFTVQGIYAGWALFAIPIVAAILANATLFVALRRREPRRAPWALVSAVLVVASLVVFFIWIFPANQQTVNWTATPENWTTLRTNWEYGHAANAGLVFLAFVATCIASISKPADGGSGARS</sequence>
<keyword evidence="1" id="KW-0812">Transmembrane</keyword>
<keyword evidence="3" id="KW-1185">Reference proteome</keyword>
<keyword evidence="1" id="KW-0472">Membrane</keyword>
<accession>A0ABQ4V8C1</accession>
<keyword evidence="1" id="KW-1133">Transmembrane helix</keyword>
<gene>
    <name evidence="2" type="ORF">NGTWS1702_13510</name>
</gene>
<dbReference type="EMBL" id="BPRH01001429">
    <property type="protein sequence ID" value="GJF13339.1"/>
    <property type="molecule type" value="Genomic_DNA"/>
</dbReference>
<feature type="transmembrane region" description="Helical" evidence="1">
    <location>
        <begin position="78"/>
        <end position="98"/>
    </location>
</feature>